<sequence length="211" mass="24124">MTWWIILNEKSELEVWRSAKTAKQRLVGSIEDVSPCHSDIGKVQNSELNRKVASLQGEKEAMTEMMAELGEEKRELQERLVLLQAQLDNMTQWKAPQAEQHPGHEDHQQQGDRGLQKGSWVGVWYSDPVRWYPGEIVQVFKGDKAKVNLIHPAPSEGQYMRPAKKDIAVVLKAFIIATNLNVVECNNGKYEVIEKEIIDKRCRSFTPPCLM</sequence>
<dbReference type="InParanoid" id="C3XT93"/>
<reference evidence="3" key="1">
    <citation type="journal article" date="2008" name="Nature">
        <title>The amphioxus genome and the evolution of the chordate karyotype.</title>
        <authorList>
            <consortium name="US DOE Joint Genome Institute (JGI-PGF)"/>
            <person name="Putnam N.H."/>
            <person name="Butts T."/>
            <person name="Ferrier D.E.K."/>
            <person name="Furlong R.F."/>
            <person name="Hellsten U."/>
            <person name="Kawashima T."/>
            <person name="Robinson-Rechavi M."/>
            <person name="Shoguchi E."/>
            <person name="Terry A."/>
            <person name="Yu J.-K."/>
            <person name="Benito-Gutierrez E.L."/>
            <person name="Dubchak I."/>
            <person name="Garcia-Fernandez J."/>
            <person name="Gibson-Brown J.J."/>
            <person name="Grigoriev I.V."/>
            <person name="Horton A.C."/>
            <person name="de Jong P.J."/>
            <person name="Jurka J."/>
            <person name="Kapitonov V.V."/>
            <person name="Kohara Y."/>
            <person name="Kuroki Y."/>
            <person name="Lindquist E."/>
            <person name="Lucas S."/>
            <person name="Osoegawa K."/>
            <person name="Pennacchio L.A."/>
            <person name="Salamov A.A."/>
            <person name="Satou Y."/>
            <person name="Sauka-Spengler T."/>
            <person name="Schmutz J."/>
            <person name="Shin-I T."/>
            <person name="Toyoda A."/>
            <person name="Bronner-Fraser M."/>
            <person name="Fujiyama A."/>
            <person name="Holland L.Z."/>
            <person name="Holland P.W.H."/>
            <person name="Satoh N."/>
            <person name="Rokhsar D.S."/>
        </authorList>
    </citation>
    <scope>NUCLEOTIDE SEQUENCE [LARGE SCALE GENOMIC DNA]</scope>
    <source>
        <strain evidence="3">S238N-H82</strain>
        <tissue evidence="3">Testes</tissue>
    </source>
</reference>
<evidence type="ECO:0000256" key="1">
    <source>
        <dbReference type="SAM" id="Coils"/>
    </source>
</evidence>
<feature type="coiled-coil region" evidence="1">
    <location>
        <begin position="45"/>
        <end position="86"/>
    </location>
</feature>
<name>C3XT93_BRAFL</name>
<feature type="compositionally biased region" description="Basic and acidic residues" evidence="2">
    <location>
        <begin position="101"/>
        <end position="110"/>
    </location>
</feature>
<dbReference type="AlphaFoldDB" id="C3XT93"/>
<gene>
    <name evidence="3" type="ORF">BRAFLDRAFT_82178</name>
</gene>
<protein>
    <submittedName>
        <fullName evidence="3">Uncharacterized protein</fullName>
    </submittedName>
</protein>
<organism>
    <name type="scientific">Branchiostoma floridae</name>
    <name type="common">Florida lancelet</name>
    <name type="synonym">Amphioxus</name>
    <dbReference type="NCBI Taxonomy" id="7739"/>
    <lineage>
        <taxon>Eukaryota</taxon>
        <taxon>Metazoa</taxon>
        <taxon>Chordata</taxon>
        <taxon>Cephalochordata</taxon>
        <taxon>Leptocardii</taxon>
        <taxon>Amphioxiformes</taxon>
        <taxon>Branchiostomatidae</taxon>
        <taxon>Branchiostoma</taxon>
    </lineage>
</organism>
<evidence type="ECO:0000256" key="2">
    <source>
        <dbReference type="SAM" id="MobiDB-lite"/>
    </source>
</evidence>
<evidence type="ECO:0000313" key="3">
    <source>
        <dbReference type="EMBL" id="EEN68826.1"/>
    </source>
</evidence>
<feature type="region of interest" description="Disordered" evidence="2">
    <location>
        <begin position="94"/>
        <end position="114"/>
    </location>
</feature>
<accession>C3XT93</accession>
<keyword evidence="1" id="KW-0175">Coiled coil</keyword>
<proteinExistence type="predicted"/>
<dbReference type="EMBL" id="GG666461">
    <property type="protein sequence ID" value="EEN68826.1"/>
    <property type="molecule type" value="Genomic_DNA"/>
</dbReference>